<dbReference type="InterPro" id="IPR000073">
    <property type="entry name" value="AB_hydrolase_1"/>
</dbReference>
<dbReference type="SUPFAM" id="SSF53474">
    <property type="entry name" value="alpha/beta-Hydrolases"/>
    <property type="match status" value="1"/>
</dbReference>
<dbReference type="GO" id="GO:0016020">
    <property type="term" value="C:membrane"/>
    <property type="evidence" value="ECO:0007669"/>
    <property type="project" value="TreeGrafter"/>
</dbReference>
<gene>
    <name evidence="2" type="ORF">CC1G_02869</name>
</gene>
<dbReference type="VEuPathDB" id="FungiDB:CC1G_02869"/>
<dbReference type="eggNOG" id="ENOG502SKYZ">
    <property type="taxonomic scope" value="Eukaryota"/>
</dbReference>
<dbReference type="OrthoDB" id="408373at2759"/>
<evidence type="ECO:0000313" key="2">
    <source>
        <dbReference type="EMBL" id="EAU93639.1"/>
    </source>
</evidence>
<sequence length="270" mass="30375">MSSTSPAASPSVISKTIPSLIDGVKIYAEAIGNPEHPAIVYIHGNSTSSGVWDNQFFDPRLSQHFYQIRFDLRGHGLSETPGEDVEGPFNNDRQASDVAAVLKAFSVERPLFVSWSYGALIPGDYMSVYGCDNIRGIVVADGLTGPPEESHRFFTHPPFPGFTDNSDATKMHQAYGLFIQSLTYRTRAWIFKRKKNWDCYMNEASKKVPKLVIFGRQDGMNSLDFIDYIRAKWDESLFTSKLIDEAGHASFLEKPLEFNEILYAWAKDRA</sequence>
<dbReference type="PANTHER" id="PTHR43798">
    <property type="entry name" value="MONOACYLGLYCEROL LIPASE"/>
    <property type="match status" value="1"/>
</dbReference>
<evidence type="ECO:0000259" key="1">
    <source>
        <dbReference type="Pfam" id="PF12697"/>
    </source>
</evidence>
<dbReference type="Gene3D" id="3.40.50.1820">
    <property type="entry name" value="alpha/beta hydrolase"/>
    <property type="match status" value="1"/>
</dbReference>
<name>A8N0A0_COPC7</name>
<feature type="domain" description="AB hydrolase-1" evidence="1">
    <location>
        <begin position="39"/>
        <end position="260"/>
    </location>
</feature>
<accession>A8N0A0</accession>
<dbReference type="Proteomes" id="UP000001861">
    <property type="component" value="Unassembled WGS sequence"/>
</dbReference>
<dbReference type="AlphaFoldDB" id="A8N0A0"/>
<proteinExistence type="predicted"/>
<dbReference type="EMBL" id="AACS02000001">
    <property type="protein sequence ID" value="EAU93639.1"/>
    <property type="molecule type" value="Genomic_DNA"/>
</dbReference>
<evidence type="ECO:0000313" key="3">
    <source>
        <dbReference type="Proteomes" id="UP000001861"/>
    </source>
</evidence>
<dbReference type="InterPro" id="IPR029058">
    <property type="entry name" value="AB_hydrolase_fold"/>
</dbReference>
<dbReference type="InterPro" id="IPR050266">
    <property type="entry name" value="AB_hydrolase_sf"/>
</dbReference>
<comment type="caution">
    <text evidence="2">The sequence shown here is derived from an EMBL/GenBank/DDBJ whole genome shotgun (WGS) entry which is preliminary data.</text>
</comment>
<dbReference type="InParanoid" id="A8N0A0"/>
<dbReference type="RefSeq" id="XP_001828288.1">
    <property type="nucleotide sequence ID" value="XM_001828236.1"/>
</dbReference>
<organism evidence="2 3">
    <name type="scientific">Coprinopsis cinerea (strain Okayama-7 / 130 / ATCC MYA-4618 / FGSC 9003)</name>
    <name type="common">Inky cap fungus</name>
    <name type="synonym">Hormographiella aspergillata</name>
    <dbReference type="NCBI Taxonomy" id="240176"/>
    <lineage>
        <taxon>Eukaryota</taxon>
        <taxon>Fungi</taxon>
        <taxon>Dikarya</taxon>
        <taxon>Basidiomycota</taxon>
        <taxon>Agaricomycotina</taxon>
        <taxon>Agaricomycetes</taxon>
        <taxon>Agaricomycetidae</taxon>
        <taxon>Agaricales</taxon>
        <taxon>Agaricineae</taxon>
        <taxon>Psathyrellaceae</taxon>
        <taxon>Coprinopsis</taxon>
    </lineage>
</organism>
<dbReference type="GeneID" id="6004708"/>
<dbReference type="PANTHER" id="PTHR43798:SF33">
    <property type="entry name" value="HYDROLASE, PUTATIVE (AFU_ORTHOLOGUE AFUA_2G14860)-RELATED"/>
    <property type="match status" value="1"/>
</dbReference>
<reference evidence="2 3" key="1">
    <citation type="journal article" date="2010" name="Proc. Natl. Acad. Sci. U.S.A.">
        <title>Insights into evolution of multicellular fungi from the assembled chromosomes of the mushroom Coprinopsis cinerea (Coprinus cinereus).</title>
        <authorList>
            <person name="Stajich J.E."/>
            <person name="Wilke S.K."/>
            <person name="Ahren D."/>
            <person name="Au C.H."/>
            <person name="Birren B.W."/>
            <person name="Borodovsky M."/>
            <person name="Burns C."/>
            <person name="Canback B."/>
            <person name="Casselton L.A."/>
            <person name="Cheng C.K."/>
            <person name="Deng J."/>
            <person name="Dietrich F.S."/>
            <person name="Fargo D.C."/>
            <person name="Farman M.L."/>
            <person name="Gathman A.C."/>
            <person name="Goldberg J."/>
            <person name="Guigo R."/>
            <person name="Hoegger P.J."/>
            <person name="Hooker J.B."/>
            <person name="Huggins A."/>
            <person name="James T.Y."/>
            <person name="Kamada T."/>
            <person name="Kilaru S."/>
            <person name="Kodira C."/>
            <person name="Kues U."/>
            <person name="Kupfer D."/>
            <person name="Kwan H.S."/>
            <person name="Lomsadze A."/>
            <person name="Li W."/>
            <person name="Lilly W.W."/>
            <person name="Ma L.J."/>
            <person name="Mackey A.J."/>
            <person name="Manning G."/>
            <person name="Martin F."/>
            <person name="Muraguchi H."/>
            <person name="Natvig D.O."/>
            <person name="Palmerini H."/>
            <person name="Ramesh M.A."/>
            <person name="Rehmeyer C.J."/>
            <person name="Roe B.A."/>
            <person name="Shenoy N."/>
            <person name="Stanke M."/>
            <person name="Ter-Hovhannisyan V."/>
            <person name="Tunlid A."/>
            <person name="Velagapudi R."/>
            <person name="Vision T.J."/>
            <person name="Zeng Q."/>
            <person name="Zolan M.E."/>
            <person name="Pukkila P.J."/>
        </authorList>
    </citation>
    <scope>NUCLEOTIDE SEQUENCE [LARGE SCALE GENOMIC DNA]</scope>
    <source>
        <strain evidence="3">Okayama-7 / 130 / ATCC MYA-4618 / FGSC 9003</strain>
    </source>
</reference>
<keyword evidence="3" id="KW-1185">Reference proteome</keyword>
<dbReference type="OMA" id="EISIFRT"/>
<protein>
    <recommendedName>
        <fullName evidence="1">AB hydrolase-1 domain-containing protein</fullName>
    </recommendedName>
</protein>
<dbReference type="Pfam" id="PF12697">
    <property type="entry name" value="Abhydrolase_6"/>
    <property type="match status" value="1"/>
</dbReference>
<dbReference type="KEGG" id="cci:CC1G_02869"/>